<evidence type="ECO:0000313" key="2">
    <source>
        <dbReference type="Proteomes" id="UP000765509"/>
    </source>
</evidence>
<accession>A0A9Q3CRG2</accession>
<reference evidence="1" key="1">
    <citation type="submission" date="2021-03" db="EMBL/GenBank/DDBJ databases">
        <title>Draft genome sequence of rust myrtle Austropuccinia psidii MF-1, a brazilian biotype.</title>
        <authorList>
            <person name="Quecine M.C."/>
            <person name="Pachon D.M.R."/>
            <person name="Bonatelli M.L."/>
            <person name="Correr F.H."/>
            <person name="Franceschini L.M."/>
            <person name="Leite T.F."/>
            <person name="Margarido G.R.A."/>
            <person name="Almeida C.A."/>
            <person name="Ferrarezi J.A."/>
            <person name="Labate C.A."/>
        </authorList>
    </citation>
    <scope>NUCLEOTIDE SEQUENCE</scope>
    <source>
        <strain evidence="1">MF-1</strain>
    </source>
</reference>
<sequence>MSYLHEKIHTLVLDSNQSTSLVSTNYTKWVVYFLSFPSFEWDFFIIDSLKGEEFILRYDFIYHFNPIINWKNGLITYDSSDIITSTSNDLATDVNSASLAGELKTASLPSTVHIPPIIPSQ</sequence>
<dbReference type="Proteomes" id="UP000765509">
    <property type="component" value="Unassembled WGS sequence"/>
</dbReference>
<organism evidence="1 2">
    <name type="scientific">Austropuccinia psidii MF-1</name>
    <dbReference type="NCBI Taxonomy" id="1389203"/>
    <lineage>
        <taxon>Eukaryota</taxon>
        <taxon>Fungi</taxon>
        <taxon>Dikarya</taxon>
        <taxon>Basidiomycota</taxon>
        <taxon>Pucciniomycotina</taxon>
        <taxon>Pucciniomycetes</taxon>
        <taxon>Pucciniales</taxon>
        <taxon>Sphaerophragmiaceae</taxon>
        <taxon>Austropuccinia</taxon>
    </lineage>
</organism>
<gene>
    <name evidence="1" type="ORF">O181_029661</name>
</gene>
<dbReference type="AlphaFoldDB" id="A0A9Q3CRG2"/>
<dbReference type="EMBL" id="AVOT02010335">
    <property type="protein sequence ID" value="MBW0489946.1"/>
    <property type="molecule type" value="Genomic_DNA"/>
</dbReference>
<protein>
    <submittedName>
        <fullName evidence="1">Uncharacterized protein</fullName>
    </submittedName>
</protein>
<name>A0A9Q3CRG2_9BASI</name>
<proteinExistence type="predicted"/>
<evidence type="ECO:0000313" key="1">
    <source>
        <dbReference type="EMBL" id="MBW0489946.1"/>
    </source>
</evidence>
<keyword evidence="2" id="KW-1185">Reference proteome</keyword>
<comment type="caution">
    <text evidence="1">The sequence shown here is derived from an EMBL/GenBank/DDBJ whole genome shotgun (WGS) entry which is preliminary data.</text>
</comment>